<keyword evidence="1" id="KW-0812">Transmembrane</keyword>
<name>A0A5A7PTN5_STRAF</name>
<dbReference type="EMBL" id="BKCP01005072">
    <property type="protein sequence ID" value="GER35976.1"/>
    <property type="molecule type" value="Genomic_DNA"/>
</dbReference>
<organism evidence="2 3">
    <name type="scientific">Striga asiatica</name>
    <name type="common">Asiatic witchweed</name>
    <name type="synonym">Buchnera asiatica</name>
    <dbReference type="NCBI Taxonomy" id="4170"/>
    <lineage>
        <taxon>Eukaryota</taxon>
        <taxon>Viridiplantae</taxon>
        <taxon>Streptophyta</taxon>
        <taxon>Embryophyta</taxon>
        <taxon>Tracheophyta</taxon>
        <taxon>Spermatophyta</taxon>
        <taxon>Magnoliopsida</taxon>
        <taxon>eudicotyledons</taxon>
        <taxon>Gunneridae</taxon>
        <taxon>Pentapetalae</taxon>
        <taxon>asterids</taxon>
        <taxon>lamiids</taxon>
        <taxon>Lamiales</taxon>
        <taxon>Orobanchaceae</taxon>
        <taxon>Buchnereae</taxon>
        <taxon>Striga</taxon>
    </lineage>
</organism>
<feature type="transmembrane region" description="Helical" evidence="1">
    <location>
        <begin position="60"/>
        <end position="79"/>
    </location>
</feature>
<evidence type="ECO:0000313" key="2">
    <source>
        <dbReference type="EMBL" id="GER35976.1"/>
    </source>
</evidence>
<evidence type="ECO:0000256" key="1">
    <source>
        <dbReference type="SAM" id="Phobius"/>
    </source>
</evidence>
<protein>
    <submittedName>
        <fullName evidence="2">Cytochrome P450</fullName>
    </submittedName>
</protein>
<comment type="caution">
    <text evidence="2">The sequence shown here is derived from an EMBL/GenBank/DDBJ whole genome shotgun (WGS) entry which is preliminary data.</text>
</comment>
<evidence type="ECO:0000313" key="3">
    <source>
        <dbReference type="Proteomes" id="UP000325081"/>
    </source>
</evidence>
<proteinExistence type="predicted"/>
<keyword evidence="1" id="KW-0472">Membrane</keyword>
<sequence>MVDAICLLATGFDWPPFGLGSPNAMDNFSEALFCRHILPKGFRRSNGGLRLGKRRNLRKRAGFCIGYWKAFYLFVWLIVRKDQLSQSLGHSMIKKVANVFPGKPRKLARSQVTSFLPSKEGTATI</sequence>
<keyword evidence="3" id="KW-1185">Reference proteome</keyword>
<dbReference type="Proteomes" id="UP000325081">
    <property type="component" value="Unassembled WGS sequence"/>
</dbReference>
<dbReference type="AlphaFoldDB" id="A0A5A7PTN5"/>
<accession>A0A5A7PTN5</accession>
<reference evidence="3" key="1">
    <citation type="journal article" date="2019" name="Curr. Biol.">
        <title>Genome Sequence of Striga asiatica Provides Insight into the Evolution of Plant Parasitism.</title>
        <authorList>
            <person name="Yoshida S."/>
            <person name="Kim S."/>
            <person name="Wafula E.K."/>
            <person name="Tanskanen J."/>
            <person name="Kim Y.M."/>
            <person name="Honaas L."/>
            <person name="Yang Z."/>
            <person name="Spallek T."/>
            <person name="Conn C.E."/>
            <person name="Ichihashi Y."/>
            <person name="Cheong K."/>
            <person name="Cui S."/>
            <person name="Der J.P."/>
            <person name="Gundlach H."/>
            <person name="Jiao Y."/>
            <person name="Hori C."/>
            <person name="Ishida J.K."/>
            <person name="Kasahara H."/>
            <person name="Kiba T."/>
            <person name="Kim M.S."/>
            <person name="Koo N."/>
            <person name="Laohavisit A."/>
            <person name="Lee Y.H."/>
            <person name="Lumba S."/>
            <person name="McCourt P."/>
            <person name="Mortimer J.C."/>
            <person name="Mutuku J.M."/>
            <person name="Nomura T."/>
            <person name="Sasaki-Sekimoto Y."/>
            <person name="Seto Y."/>
            <person name="Wang Y."/>
            <person name="Wakatake T."/>
            <person name="Sakakibara H."/>
            <person name="Demura T."/>
            <person name="Yamaguchi S."/>
            <person name="Yoneyama K."/>
            <person name="Manabe R.I."/>
            <person name="Nelson D.C."/>
            <person name="Schulman A.H."/>
            <person name="Timko M.P."/>
            <person name="dePamphilis C.W."/>
            <person name="Choi D."/>
            <person name="Shirasu K."/>
        </authorList>
    </citation>
    <scope>NUCLEOTIDE SEQUENCE [LARGE SCALE GENOMIC DNA]</scope>
    <source>
        <strain evidence="3">cv. UVA1</strain>
    </source>
</reference>
<gene>
    <name evidence="2" type="ORF">STAS_12288</name>
</gene>
<dbReference type="OrthoDB" id="1470350at2759"/>
<keyword evidence="1" id="KW-1133">Transmembrane helix</keyword>